<dbReference type="RefSeq" id="WP_347438135.1">
    <property type="nucleotide sequence ID" value="NZ_CP089291.1"/>
</dbReference>
<name>A0ABY4CU77_9BACL</name>
<accession>A0ABY4CU77</accession>
<dbReference type="EMBL" id="CP089291">
    <property type="protein sequence ID" value="UOF91440.1"/>
    <property type="molecule type" value="Genomic_DNA"/>
</dbReference>
<reference evidence="1" key="1">
    <citation type="submission" date="2021-12" db="EMBL/GenBank/DDBJ databases">
        <title>Alicyclobacillaceae gen. nov., sp. nov., isolated from chalcocite enrichment system.</title>
        <authorList>
            <person name="Jiang Z."/>
        </authorList>
    </citation>
    <scope>NUCLEOTIDE SEQUENCE</scope>
    <source>
        <strain evidence="1">MYW30-H2</strain>
    </source>
</reference>
<keyword evidence="2" id="KW-1185">Reference proteome</keyword>
<evidence type="ECO:0000313" key="2">
    <source>
        <dbReference type="Proteomes" id="UP000830167"/>
    </source>
</evidence>
<organism evidence="1 2">
    <name type="scientific">Fodinisporobacter ferrooxydans</name>
    <dbReference type="NCBI Taxonomy" id="2901836"/>
    <lineage>
        <taxon>Bacteria</taxon>
        <taxon>Bacillati</taxon>
        <taxon>Bacillota</taxon>
        <taxon>Bacilli</taxon>
        <taxon>Bacillales</taxon>
        <taxon>Alicyclobacillaceae</taxon>
        <taxon>Fodinisporobacter</taxon>
    </lineage>
</organism>
<sequence>MLTLVLWLLAIYGAVLAAWHVVMAIWNKSQTFKTGVHVLFLVQNGEEYVEGCIDPLLRGATLLKRKLSITVVNMESTDATGGILEKLAKRHTWFRFNTVSRQEADAFLLQMLHESEDMVCVVDLRTIRNPHEIVMAISGLCGK</sequence>
<evidence type="ECO:0000313" key="1">
    <source>
        <dbReference type="EMBL" id="UOF91440.1"/>
    </source>
</evidence>
<protein>
    <submittedName>
        <fullName evidence="1">Uncharacterized protein</fullName>
    </submittedName>
</protein>
<gene>
    <name evidence="1" type="ORF">LSG31_04080</name>
</gene>
<dbReference type="Proteomes" id="UP000830167">
    <property type="component" value="Chromosome"/>
</dbReference>
<proteinExistence type="predicted"/>